<evidence type="ECO:0000256" key="8">
    <source>
        <dbReference type="RuleBase" id="RU004395"/>
    </source>
</evidence>
<protein>
    <recommendedName>
        <fullName evidence="3 7">2-C-methyl-D-erythritol 2,4-cyclodiphosphate synthase</fullName>
        <shortName evidence="7">MECDP-synthase</shortName>
        <shortName evidence="7">MECPP-synthase</shortName>
        <shortName evidence="7">MECPS</shortName>
        <ecNumber evidence="3 7">4.6.1.12</ecNumber>
    </recommendedName>
</protein>
<comment type="pathway">
    <text evidence="2 7">Isoprenoid biosynthesis; isopentenyl diphosphate biosynthesis via DXP pathway; isopentenyl diphosphate from 1-deoxy-D-xylulose 5-phosphate: step 4/6.</text>
</comment>
<dbReference type="HAMAP" id="MF_00107">
    <property type="entry name" value="IspF"/>
    <property type="match status" value="1"/>
</dbReference>
<dbReference type="PANTHER" id="PTHR43181">
    <property type="entry name" value="2-C-METHYL-D-ERYTHRITOL 2,4-CYCLODIPHOSPHATE SYNTHASE, CHLOROPLASTIC"/>
    <property type="match status" value="1"/>
</dbReference>
<evidence type="ECO:0000256" key="1">
    <source>
        <dbReference type="ARBA" id="ARBA00000200"/>
    </source>
</evidence>
<feature type="binding site" evidence="7">
    <location>
        <begin position="132"/>
        <end position="135"/>
    </location>
    <ligand>
        <name>4-CDP-2-C-methyl-D-erythritol 2-phosphate</name>
        <dbReference type="ChEBI" id="CHEBI:57919"/>
    </ligand>
</feature>
<comment type="caution">
    <text evidence="10">The sequence shown here is derived from an EMBL/GenBank/DDBJ whole genome shotgun (WGS) entry which is preliminary data.</text>
</comment>
<dbReference type="NCBIfam" id="TIGR00151">
    <property type="entry name" value="ispF"/>
    <property type="match status" value="1"/>
</dbReference>
<dbReference type="PANTHER" id="PTHR43181:SF1">
    <property type="entry name" value="2-C-METHYL-D-ERYTHRITOL 2,4-CYCLODIPHOSPHATE SYNTHASE, CHLOROPLASTIC"/>
    <property type="match status" value="1"/>
</dbReference>
<evidence type="ECO:0000256" key="3">
    <source>
        <dbReference type="ARBA" id="ARBA00012579"/>
    </source>
</evidence>
<evidence type="ECO:0000256" key="7">
    <source>
        <dbReference type="HAMAP-Rule" id="MF_00107"/>
    </source>
</evidence>
<feature type="binding site" evidence="7">
    <location>
        <position position="10"/>
    </location>
    <ligand>
        <name>a divalent metal cation</name>
        <dbReference type="ChEBI" id="CHEBI:60240"/>
    </ligand>
</feature>
<feature type="binding site" evidence="7">
    <location>
        <begin position="34"/>
        <end position="35"/>
    </location>
    <ligand>
        <name>4-CDP-2-C-methyl-D-erythritol 2-phosphate</name>
        <dbReference type="ChEBI" id="CHEBI:57919"/>
    </ligand>
</feature>
<evidence type="ECO:0000259" key="9">
    <source>
        <dbReference type="Pfam" id="PF02542"/>
    </source>
</evidence>
<feature type="binding site" evidence="7">
    <location>
        <begin position="61"/>
        <end position="65"/>
    </location>
    <ligand>
        <name>4-CDP-2-C-methyl-D-erythritol 2-phosphate</name>
        <dbReference type="ChEBI" id="CHEBI:57919"/>
    </ligand>
</feature>
<dbReference type="GO" id="GO:0016114">
    <property type="term" value="P:terpenoid biosynthetic process"/>
    <property type="evidence" value="ECO:0007669"/>
    <property type="project" value="InterPro"/>
</dbReference>
<proteinExistence type="inferred from homology"/>
<comment type="subunit">
    <text evidence="7">Homotrimer.</text>
</comment>
<feature type="binding site" evidence="7">
    <location>
        <position position="42"/>
    </location>
    <ligand>
        <name>a divalent metal cation</name>
        <dbReference type="ChEBI" id="CHEBI:60240"/>
    </ligand>
</feature>
<dbReference type="PROSITE" id="PS01350">
    <property type="entry name" value="ISPF"/>
    <property type="match status" value="1"/>
</dbReference>
<feature type="domain" description="2-C-methyl-D-erythritol 2,4-cyclodiphosphate synthase" evidence="9">
    <location>
        <begin position="1"/>
        <end position="154"/>
    </location>
</feature>
<dbReference type="Gene3D" id="3.30.1330.50">
    <property type="entry name" value="2-C-methyl-D-erythritol 2,4-cyclodiphosphate synthase"/>
    <property type="match status" value="1"/>
</dbReference>
<dbReference type="UniPathway" id="UPA00056">
    <property type="reaction ID" value="UER00095"/>
</dbReference>
<evidence type="ECO:0000313" key="10">
    <source>
        <dbReference type="EMBL" id="TET93431.1"/>
    </source>
</evidence>
<dbReference type="SUPFAM" id="SSF69765">
    <property type="entry name" value="IpsF-like"/>
    <property type="match status" value="1"/>
</dbReference>
<evidence type="ECO:0000256" key="5">
    <source>
        <dbReference type="ARBA" id="ARBA00023229"/>
    </source>
</evidence>
<dbReference type="GO" id="GO:0019288">
    <property type="term" value="P:isopentenyl diphosphate biosynthetic process, methylerythritol 4-phosphate pathway"/>
    <property type="evidence" value="ECO:0007669"/>
    <property type="project" value="UniProtKB-UniRule"/>
</dbReference>
<evidence type="ECO:0000256" key="4">
    <source>
        <dbReference type="ARBA" id="ARBA00022723"/>
    </source>
</evidence>
<feature type="binding site" evidence="7">
    <location>
        <begin position="8"/>
        <end position="10"/>
    </location>
    <ligand>
        <name>4-CDP-2-C-methyl-D-erythritol 2-phosphate</name>
        <dbReference type="ChEBI" id="CHEBI:57919"/>
    </ligand>
</feature>
<comment type="similarity">
    <text evidence="7 8">Belongs to the IspF family.</text>
</comment>
<dbReference type="InterPro" id="IPR020555">
    <property type="entry name" value="MECDP_synthase_CS"/>
</dbReference>
<keyword evidence="4 7" id="KW-0479">Metal-binding</keyword>
<evidence type="ECO:0000313" key="11">
    <source>
        <dbReference type="Proteomes" id="UP000316925"/>
    </source>
</evidence>
<comment type="caution">
    <text evidence="7">Lacks conserved residue(s) required for the propagation of feature annotation.</text>
</comment>
<keyword evidence="5 7" id="KW-0414">Isoprene biosynthesis</keyword>
<dbReference type="AlphaFoldDB" id="A0A523YPJ7"/>
<dbReference type="GO" id="GO:0046872">
    <property type="term" value="F:metal ion binding"/>
    <property type="evidence" value="ECO:0007669"/>
    <property type="project" value="UniProtKB-KW"/>
</dbReference>
<name>A0A523YPJ7_UNCAE</name>
<keyword evidence="6 7" id="KW-0456">Lyase</keyword>
<dbReference type="EC" id="4.6.1.12" evidence="3 7"/>
<feature type="binding site" evidence="7">
    <location>
        <position position="139"/>
    </location>
    <ligand>
        <name>4-CDP-2-C-methyl-D-erythritol 2-phosphate</name>
        <dbReference type="ChEBI" id="CHEBI:57919"/>
    </ligand>
</feature>
<dbReference type="InterPro" id="IPR036571">
    <property type="entry name" value="MECDP_synthase_sf"/>
</dbReference>
<dbReference type="CDD" id="cd00554">
    <property type="entry name" value="MECDP_synthase"/>
    <property type="match status" value="1"/>
</dbReference>
<feature type="binding site" evidence="7">
    <location>
        <position position="8"/>
    </location>
    <ligand>
        <name>a divalent metal cation</name>
        <dbReference type="ChEBI" id="CHEBI:60240"/>
    </ligand>
</feature>
<gene>
    <name evidence="7" type="primary">ispF</name>
    <name evidence="10" type="ORF">E3J33_01860</name>
</gene>
<evidence type="ECO:0000256" key="6">
    <source>
        <dbReference type="ARBA" id="ARBA00023239"/>
    </source>
</evidence>
<sequence>MRVGIGYDVHPLVKGRRFILGGVSIPHSMGLSGHSDADVLVHSIADALLGAVGKKDIGSFFPNNDPTTKGISSLILLKQILQLLKKNGYRVNNLDSTLVAEQPKLASYIPRMKKNIANILEIEPEKIGIKATTSEGLGFLGEKRGVCCWTVASVKQEE</sequence>
<feature type="binding site" evidence="7">
    <location>
        <begin position="56"/>
        <end position="58"/>
    </location>
    <ligand>
        <name>4-CDP-2-C-methyl-D-erythritol 2-phosphate</name>
        <dbReference type="ChEBI" id="CHEBI:57919"/>
    </ligand>
</feature>
<comment type="catalytic activity">
    <reaction evidence="1 7 8">
        <text>4-CDP-2-C-methyl-D-erythritol 2-phosphate = 2-C-methyl-D-erythritol 2,4-cyclic diphosphate + CMP</text>
        <dbReference type="Rhea" id="RHEA:23864"/>
        <dbReference type="ChEBI" id="CHEBI:57919"/>
        <dbReference type="ChEBI" id="CHEBI:58483"/>
        <dbReference type="ChEBI" id="CHEBI:60377"/>
        <dbReference type="EC" id="4.6.1.12"/>
    </reaction>
</comment>
<accession>A0A523YPJ7</accession>
<feature type="site" description="Transition state stabilizer" evidence="7">
    <location>
        <position position="34"/>
    </location>
</feature>
<comment type="cofactor">
    <cofactor evidence="7">
        <name>a divalent metal cation</name>
        <dbReference type="ChEBI" id="CHEBI:60240"/>
    </cofactor>
    <text evidence="7">Binds 1 divalent metal cation per subunit.</text>
</comment>
<dbReference type="GO" id="GO:0008685">
    <property type="term" value="F:2-C-methyl-D-erythritol 2,4-cyclodiphosphate synthase activity"/>
    <property type="evidence" value="ECO:0007669"/>
    <property type="project" value="UniProtKB-UniRule"/>
</dbReference>
<organism evidence="10 11">
    <name type="scientific">Aerophobetes bacterium</name>
    <dbReference type="NCBI Taxonomy" id="2030807"/>
    <lineage>
        <taxon>Bacteria</taxon>
        <taxon>Candidatus Aerophobota</taxon>
    </lineage>
</organism>
<dbReference type="InterPro" id="IPR003526">
    <property type="entry name" value="MECDP_synthase"/>
</dbReference>
<comment type="function">
    <text evidence="7">Involved in the biosynthesis of isopentenyl diphosphate (IPP) and dimethylallyl diphosphate (DMAPP), two major building blocks of isoprenoid compounds. Catalyzes the conversion of 4-diphosphocytidyl-2-C-methyl-D-erythritol 2-phosphate (CDP-ME2P) to 2-C-methyl-D-erythritol 2,4-cyclodiphosphate (ME-CPP) with a corresponding release of cytidine 5-monophosphate (CMP).</text>
</comment>
<reference evidence="10 11" key="1">
    <citation type="submission" date="2019-03" db="EMBL/GenBank/DDBJ databases">
        <title>Metabolic potential of uncultured bacteria and archaea associated with petroleum seepage in deep-sea sediments.</title>
        <authorList>
            <person name="Dong X."/>
            <person name="Hubert C."/>
        </authorList>
    </citation>
    <scope>NUCLEOTIDE SEQUENCE [LARGE SCALE GENOMIC DNA]</scope>
    <source>
        <strain evidence="10">E29_bin28</strain>
    </source>
</reference>
<dbReference type="Proteomes" id="UP000316925">
    <property type="component" value="Unassembled WGS sequence"/>
</dbReference>
<dbReference type="EMBL" id="SOIJ01000108">
    <property type="protein sequence ID" value="TET93431.1"/>
    <property type="molecule type" value="Genomic_DNA"/>
</dbReference>
<evidence type="ECO:0000256" key="2">
    <source>
        <dbReference type="ARBA" id="ARBA00004709"/>
    </source>
</evidence>
<feature type="site" description="Transition state stabilizer" evidence="7">
    <location>
        <position position="133"/>
    </location>
</feature>
<dbReference type="Pfam" id="PF02542">
    <property type="entry name" value="YgbB"/>
    <property type="match status" value="1"/>
</dbReference>